<proteinExistence type="predicted"/>
<evidence type="ECO:0000313" key="6">
    <source>
        <dbReference type="Proteomes" id="UP000294824"/>
    </source>
</evidence>
<evidence type="ECO:0000313" key="3">
    <source>
        <dbReference type="EMBL" id="GAL64891.1"/>
    </source>
</evidence>
<feature type="transmembrane region" description="Helical" evidence="1">
    <location>
        <begin position="57"/>
        <end position="81"/>
    </location>
</feature>
<dbReference type="AlphaFoldDB" id="A0A090VJI1"/>
<feature type="transmembrane region" description="Helical" evidence="1">
    <location>
        <begin position="30"/>
        <end position="51"/>
    </location>
</feature>
<reference evidence="3 5" key="1">
    <citation type="journal article" date="2014" name="Genome Announc.">
        <title>Draft Genome Sequences of Marine Flavobacterium Algibacter lectus Strains SS8 and NR4.</title>
        <authorList>
            <person name="Takatani N."/>
            <person name="Nakanishi M."/>
            <person name="Meirelles P."/>
            <person name="Mino S."/>
            <person name="Suda W."/>
            <person name="Oshima K."/>
            <person name="Hattori M."/>
            <person name="Ohkuma M."/>
            <person name="Hosokawa M."/>
            <person name="Miyashita K."/>
            <person name="Thompson F.L."/>
            <person name="Niwa A."/>
            <person name="Sawabe T."/>
            <person name="Sawabe T."/>
        </authorList>
    </citation>
    <scope>NUCLEOTIDE SEQUENCE [LARGE SCALE GENOMIC DNA]</scope>
    <source>
        <strain evidence="3 5">JCM 19300</strain>
    </source>
</reference>
<reference evidence="4 6" key="2">
    <citation type="submission" date="2019-03" db="EMBL/GenBank/DDBJ databases">
        <title>Genomic Encyclopedia of Type Strains, Phase III (KMG-III): the genomes of soil and plant-associated and newly described type strains.</title>
        <authorList>
            <person name="Whitman W."/>
        </authorList>
    </citation>
    <scope>NUCLEOTIDE SEQUENCE [LARGE SCALE GENOMIC DNA]</scope>
    <source>
        <strain evidence="4 6">CECT 8301</strain>
    </source>
</reference>
<name>A0A090VJI1_9FLAO</name>
<evidence type="ECO:0000313" key="5">
    <source>
        <dbReference type="Proteomes" id="UP000029644"/>
    </source>
</evidence>
<sequence>MERINNNIDNNFENEDAYLRAEKRVKELKGFYSHASFYVIINLFLIGMVAFNSGRDLWSFGTFSTAFFWGIGLSFHALGVFGKHALFSKSWEERKVREYMQKDETKWE</sequence>
<protein>
    <submittedName>
        <fullName evidence="4">2TM domain-containing protein</fullName>
    </submittedName>
</protein>
<keyword evidence="1" id="KW-0812">Transmembrane</keyword>
<dbReference type="Proteomes" id="UP000294824">
    <property type="component" value="Unassembled WGS sequence"/>
</dbReference>
<keyword evidence="6" id="KW-1185">Reference proteome</keyword>
<dbReference type="InterPro" id="IPR025698">
    <property type="entry name" value="2TM_dom"/>
</dbReference>
<evidence type="ECO:0000259" key="2">
    <source>
        <dbReference type="Pfam" id="PF13239"/>
    </source>
</evidence>
<keyword evidence="1" id="KW-0472">Membrane</keyword>
<dbReference type="OrthoDB" id="8965954at2"/>
<accession>A0A4V3HHI9</accession>
<evidence type="ECO:0000256" key="1">
    <source>
        <dbReference type="SAM" id="Phobius"/>
    </source>
</evidence>
<feature type="domain" description="2TM" evidence="2">
    <location>
        <begin position="20"/>
        <end position="100"/>
    </location>
</feature>
<keyword evidence="1" id="KW-1133">Transmembrane helix</keyword>
<dbReference type="RefSeq" id="WP_042506737.1">
    <property type="nucleotide sequence ID" value="NZ_BBNQ01000025.1"/>
</dbReference>
<evidence type="ECO:0000313" key="4">
    <source>
        <dbReference type="EMBL" id="TDY65518.1"/>
    </source>
</evidence>
<dbReference type="Pfam" id="PF13239">
    <property type="entry name" value="2TM"/>
    <property type="match status" value="1"/>
</dbReference>
<comment type="caution">
    <text evidence="3">The sequence shown here is derived from an EMBL/GenBank/DDBJ whole genome shotgun (WGS) entry which is preliminary data.</text>
</comment>
<dbReference type="Proteomes" id="UP000029644">
    <property type="component" value="Unassembled WGS sequence"/>
</dbReference>
<organism evidence="3 5">
    <name type="scientific">Algibacter lectus</name>
    <dbReference type="NCBI Taxonomy" id="221126"/>
    <lineage>
        <taxon>Bacteria</taxon>
        <taxon>Pseudomonadati</taxon>
        <taxon>Bacteroidota</taxon>
        <taxon>Flavobacteriia</taxon>
        <taxon>Flavobacteriales</taxon>
        <taxon>Flavobacteriaceae</taxon>
        <taxon>Algibacter</taxon>
    </lineage>
</organism>
<accession>A0A090VJI1</accession>
<dbReference type="EMBL" id="SORL01000001">
    <property type="protein sequence ID" value="TDY65518.1"/>
    <property type="molecule type" value="Genomic_DNA"/>
</dbReference>
<gene>
    <name evidence="4" type="ORF">DFQ06_0122</name>
    <name evidence="3" type="ORF">JCM19300_2649</name>
</gene>
<dbReference type="EMBL" id="BBNQ01000025">
    <property type="protein sequence ID" value="GAL64891.1"/>
    <property type="molecule type" value="Genomic_DNA"/>
</dbReference>